<dbReference type="GO" id="GO:0008176">
    <property type="term" value="F:tRNA (guanine(46)-N7)-methyltransferase activity"/>
    <property type="evidence" value="ECO:0007669"/>
    <property type="project" value="UniProtKB-UniRule"/>
</dbReference>
<dbReference type="EC" id="2.1.1.33" evidence="7"/>
<feature type="binding site" evidence="7">
    <location>
        <position position="153"/>
    </location>
    <ligand>
        <name>substrate</name>
    </ligand>
</feature>
<dbReference type="PANTHER" id="PTHR23417">
    <property type="entry name" value="3-DEOXY-D-MANNO-OCTULOSONIC-ACID TRANSFERASE/TRNA GUANINE-N 7 - -METHYLTRANSFERASE"/>
    <property type="match status" value="1"/>
</dbReference>
<keyword evidence="6 7" id="KW-0819">tRNA processing</keyword>
<evidence type="ECO:0000256" key="2">
    <source>
        <dbReference type="ARBA" id="ARBA00003015"/>
    </source>
</evidence>
<dbReference type="InterPro" id="IPR055361">
    <property type="entry name" value="tRNA_methyltr_TrmB_bact"/>
</dbReference>
<evidence type="ECO:0000256" key="4">
    <source>
        <dbReference type="ARBA" id="ARBA00022679"/>
    </source>
</evidence>
<feature type="binding site" evidence="7">
    <location>
        <begin position="223"/>
        <end position="226"/>
    </location>
    <ligand>
        <name>substrate</name>
    </ligand>
</feature>
<dbReference type="PANTHER" id="PTHR23417:SF14">
    <property type="entry name" value="PENTACOTRIPEPTIDE-REPEAT REGION OF PRORP DOMAIN-CONTAINING PROTEIN"/>
    <property type="match status" value="1"/>
</dbReference>
<dbReference type="STRING" id="1577474.GA0111570_11389"/>
<dbReference type="Pfam" id="PF02390">
    <property type="entry name" value="Methyltransf_4"/>
    <property type="match status" value="1"/>
</dbReference>
<feature type="binding site" evidence="7">
    <location>
        <position position="149"/>
    </location>
    <ligand>
        <name>S-adenosyl-L-methionine</name>
        <dbReference type="ChEBI" id="CHEBI:59789"/>
    </ligand>
</feature>
<dbReference type="OrthoDB" id="9802090at2"/>
<feature type="binding site" evidence="7">
    <location>
        <position position="126"/>
    </location>
    <ligand>
        <name>S-adenosyl-L-methionine</name>
        <dbReference type="ChEBI" id="CHEBI:59789"/>
    </ligand>
</feature>
<evidence type="ECO:0000256" key="1">
    <source>
        <dbReference type="ARBA" id="ARBA00000142"/>
    </source>
</evidence>
<protein>
    <recommendedName>
        <fullName evidence="7">tRNA (guanine-N(7)-)-methyltransferase</fullName>
        <ecNumber evidence="7">2.1.1.33</ecNumber>
    </recommendedName>
    <alternativeName>
        <fullName evidence="7">tRNA (guanine(46)-N(7))-methyltransferase</fullName>
    </alternativeName>
    <alternativeName>
        <fullName evidence="7">tRNA(m7G46)-methyltransferase</fullName>
    </alternativeName>
</protein>
<comment type="function">
    <text evidence="2 7">Catalyzes the formation of N(7)-methylguanine at position 46 (m7G46) in tRNA.</text>
</comment>
<evidence type="ECO:0000313" key="8">
    <source>
        <dbReference type="EMBL" id="SDB99866.1"/>
    </source>
</evidence>
<dbReference type="HAMAP" id="MF_01057">
    <property type="entry name" value="tRNA_methyltr_TrmB"/>
    <property type="match status" value="1"/>
</dbReference>
<evidence type="ECO:0000256" key="5">
    <source>
        <dbReference type="ARBA" id="ARBA00022691"/>
    </source>
</evidence>
<dbReference type="Gene3D" id="3.40.50.150">
    <property type="entry name" value="Vaccinia Virus protein VP39"/>
    <property type="match status" value="1"/>
</dbReference>
<dbReference type="PROSITE" id="PS51625">
    <property type="entry name" value="SAM_MT_TRMB"/>
    <property type="match status" value="1"/>
</dbReference>
<dbReference type="NCBIfam" id="TIGR00091">
    <property type="entry name" value="tRNA (guanosine(46)-N7)-methyltransferase TrmB"/>
    <property type="match status" value="1"/>
</dbReference>
<keyword evidence="4 7" id="KW-0808">Transferase</keyword>
<dbReference type="InterPro" id="IPR029063">
    <property type="entry name" value="SAM-dependent_MTases_sf"/>
</dbReference>
<feature type="binding site" evidence="7">
    <location>
        <position position="99"/>
    </location>
    <ligand>
        <name>S-adenosyl-L-methionine</name>
        <dbReference type="ChEBI" id="CHEBI:59789"/>
    </ligand>
</feature>
<feature type="binding site" evidence="7">
    <location>
        <position position="185"/>
    </location>
    <ligand>
        <name>substrate</name>
    </ligand>
</feature>
<comment type="caution">
    <text evidence="7">Lacks conserved residue(s) required for the propagation of feature annotation.</text>
</comment>
<keyword evidence="3 7" id="KW-0489">Methyltransferase</keyword>
<evidence type="ECO:0000256" key="7">
    <source>
        <dbReference type="HAMAP-Rule" id="MF_01057"/>
    </source>
</evidence>
<dbReference type="Proteomes" id="UP000199086">
    <property type="component" value="Unassembled WGS sequence"/>
</dbReference>
<dbReference type="RefSeq" id="WP_092613416.1">
    <property type="nucleotide sequence ID" value="NZ_FMYF01000013.1"/>
</dbReference>
<comment type="pathway">
    <text evidence="7">tRNA modification; N(7)-methylguanine-tRNA biosynthesis.</text>
</comment>
<evidence type="ECO:0000313" key="9">
    <source>
        <dbReference type="Proteomes" id="UP000199086"/>
    </source>
</evidence>
<reference evidence="8 9" key="1">
    <citation type="submission" date="2016-06" db="EMBL/GenBank/DDBJ databases">
        <authorList>
            <person name="Olsen C.W."/>
            <person name="Carey S."/>
            <person name="Hinshaw L."/>
            <person name="Karasin A.I."/>
        </authorList>
    </citation>
    <scope>NUCLEOTIDE SEQUENCE [LARGE SCALE GENOMIC DNA]</scope>
    <source>
        <strain evidence="8 9">LZ-22</strain>
    </source>
</reference>
<dbReference type="CDD" id="cd02440">
    <property type="entry name" value="AdoMet_MTases"/>
    <property type="match status" value="1"/>
</dbReference>
<comment type="catalytic activity">
    <reaction evidence="1 7">
        <text>guanosine(46) in tRNA + S-adenosyl-L-methionine = N(7)-methylguanosine(46) in tRNA + S-adenosyl-L-homocysteine</text>
        <dbReference type="Rhea" id="RHEA:42708"/>
        <dbReference type="Rhea" id="RHEA-COMP:10188"/>
        <dbReference type="Rhea" id="RHEA-COMP:10189"/>
        <dbReference type="ChEBI" id="CHEBI:57856"/>
        <dbReference type="ChEBI" id="CHEBI:59789"/>
        <dbReference type="ChEBI" id="CHEBI:74269"/>
        <dbReference type="ChEBI" id="CHEBI:74480"/>
        <dbReference type="EC" id="2.1.1.33"/>
    </reaction>
</comment>
<feature type="binding site" evidence="7">
    <location>
        <position position="74"/>
    </location>
    <ligand>
        <name>S-adenosyl-L-methionine</name>
        <dbReference type="ChEBI" id="CHEBI:59789"/>
    </ligand>
</feature>
<sequence length="245" mass="27380">MPGPASPLPHAHREIVSFVRRSTRMSESQVRNWDAHHATWVVPLAHRATSTSVADGQLFDQDVVWGRTAPLWLEIGTGNGEACVAIAGRHPEVNYLGFEVFKPSVASALGLVAREGLGNVRLAEVDGVDALRHWIPSGSVDRLITFFPDPWHKARHHKRRLVNPTTAELIADRLRPGGSWHLATDWEDYAVHMREVLDDRTDLVNAYADTGGWAPRPDERPVTRFEQRGLDAGRTIRDLVYVRAS</sequence>
<dbReference type="UniPathway" id="UPA00989"/>
<keyword evidence="9" id="KW-1185">Reference proteome</keyword>
<comment type="similarity">
    <text evidence="7">Belongs to the class I-like SAM-binding methyltransferase superfamily. TrmB family.</text>
</comment>
<gene>
    <name evidence="7" type="primary">trmB</name>
    <name evidence="8" type="ORF">GA0111570_11389</name>
</gene>
<evidence type="ECO:0000256" key="6">
    <source>
        <dbReference type="ARBA" id="ARBA00022694"/>
    </source>
</evidence>
<dbReference type="EMBL" id="FMYF01000013">
    <property type="protein sequence ID" value="SDB99866.1"/>
    <property type="molecule type" value="Genomic_DNA"/>
</dbReference>
<dbReference type="InterPro" id="IPR003358">
    <property type="entry name" value="tRNA_(Gua-N-7)_MeTrfase_Trmb"/>
</dbReference>
<dbReference type="GO" id="GO:0043527">
    <property type="term" value="C:tRNA methyltransferase complex"/>
    <property type="evidence" value="ECO:0007669"/>
    <property type="project" value="TreeGrafter"/>
</dbReference>
<proteinExistence type="inferred from homology"/>
<evidence type="ECO:0000256" key="3">
    <source>
        <dbReference type="ARBA" id="ARBA00022603"/>
    </source>
</evidence>
<dbReference type="AlphaFoldDB" id="A0A1G6I2B2"/>
<name>A0A1G6I2B2_9ACTN</name>
<keyword evidence="5 7" id="KW-0949">S-adenosyl-L-methionine</keyword>
<accession>A0A1G6I2B2</accession>
<dbReference type="SUPFAM" id="SSF53335">
    <property type="entry name" value="S-adenosyl-L-methionine-dependent methyltransferases"/>
    <property type="match status" value="1"/>
</dbReference>
<organism evidence="8 9">
    <name type="scientific">Raineyella antarctica</name>
    <dbReference type="NCBI Taxonomy" id="1577474"/>
    <lineage>
        <taxon>Bacteria</taxon>
        <taxon>Bacillati</taxon>
        <taxon>Actinomycetota</taxon>
        <taxon>Actinomycetes</taxon>
        <taxon>Propionibacteriales</taxon>
        <taxon>Propionibacteriaceae</taxon>
        <taxon>Raineyella</taxon>
    </lineage>
</organism>